<dbReference type="AlphaFoldDB" id="A0A1H1Q4F4"/>
<organism evidence="2 3">
    <name type="scientific">Mucilaginibacter mallensis</name>
    <dbReference type="NCBI Taxonomy" id="652787"/>
    <lineage>
        <taxon>Bacteria</taxon>
        <taxon>Pseudomonadati</taxon>
        <taxon>Bacteroidota</taxon>
        <taxon>Sphingobacteriia</taxon>
        <taxon>Sphingobacteriales</taxon>
        <taxon>Sphingobacteriaceae</taxon>
        <taxon>Mucilaginibacter</taxon>
    </lineage>
</organism>
<keyword evidence="1" id="KW-0472">Membrane</keyword>
<feature type="transmembrane region" description="Helical" evidence="1">
    <location>
        <begin position="145"/>
        <end position="167"/>
    </location>
</feature>
<sequence>MDNLNDIKALWLTAKTDGLPSSDEMLRIVKKFRNQRLRNKLIVIFTALVCAAMMVATMFVYKSTMITTRIGEVLIIIACGVLVFTNTRSIKRFIDLKDCSNKEFIEFLEQTRRNQVYYYKKTQVLGMGISSIGLLLYLYEMASISMVVFIITYSIAIIWTLILWLVIRPRSFKKQSLKLEETLKKLENISKQLN</sequence>
<evidence type="ECO:0000313" key="2">
    <source>
        <dbReference type="EMBL" id="SDS18213.1"/>
    </source>
</evidence>
<evidence type="ECO:0000313" key="3">
    <source>
        <dbReference type="Proteomes" id="UP000199679"/>
    </source>
</evidence>
<keyword evidence="3" id="KW-1185">Reference proteome</keyword>
<dbReference type="RefSeq" id="WP_091369277.1">
    <property type="nucleotide sequence ID" value="NZ_LT629740.1"/>
</dbReference>
<reference evidence="2 3" key="1">
    <citation type="submission" date="2016-10" db="EMBL/GenBank/DDBJ databases">
        <authorList>
            <person name="de Groot N.N."/>
        </authorList>
    </citation>
    <scope>NUCLEOTIDE SEQUENCE [LARGE SCALE GENOMIC DNA]</scope>
    <source>
        <strain evidence="2 3">MP1X4</strain>
    </source>
</reference>
<feature type="transmembrane region" description="Helical" evidence="1">
    <location>
        <begin position="122"/>
        <end position="139"/>
    </location>
</feature>
<evidence type="ECO:0000256" key="1">
    <source>
        <dbReference type="SAM" id="Phobius"/>
    </source>
</evidence>
<dbReference type="Proteomes" id="UP000199679">
    <property type="component" value="Chromosome I"/>
</dbReference>
<proteinExistence type="predicted"/>
<dbReference type="STRING" id="652787.SAMN05216490_0688"/>
<feature type="transmembrane region" description="Helical" evidence="1">
    <location>
        <begin position="66"/>
        <end position="84"/>
    </location>
</feature>
<gene>
    <name evidence="2" type="ORF">SAMN05216490_0688</name>
</gene>
<dbReference type="EMBL" id="LT629740">
    <property type="protein sequence ID" value="SDS18213.1"/>
    <property type="molecule type" value="Genomic_DNA"/>
</dbReference>
<protein>
    <submittedName>
        <fullName evidence="2">Uncharacterized protein</fullName>
    </submittedName>
</protein>
<dbReference type="OrthoDB" id="795301at2"/>
<keyword evidence="1" id="KW-1133">Transmembrane helix</keyword>
<keyword evidence="1" id="KW-0812">Transmembrane</keyword>
<feature type="transmembrane region" description="Helical" evidence="1">
    <location>
        <begin position="41"/>
        <end position="60"/>
    </location>
</feature>
<accession>A0A1H1Q4F4</accession>
<name>A0A1H1Q4F4_MUCMA</name>